<accession>A0ABQ6QR14</accession>
<dbReference type="Proteomes" id="UP001342631">
    <property type="component" value="Unassembled WGS sequence"/>
</dbReference>
<gene>
    <name evidence="5" type="ORF">ASNO1_25300</name>
</gene>
<dbReference type="Pfam" id="PF00023">
    <property type="entry name" value="Ank"/>
    <property type="match status" value="1"/>
</dbReference>
<feature type="repeat" description="ANK" evidence="3">
    <location>
        <begin position="141"/>
        <end position="173"/>
    </location>
</feature>
<dbReference type="PROSITE" id="PS50297">
    <property type="entry name" value="ANK_REP_REGION"/>
    <property type="match status" value="1"/>
</dbReference>
<proteinExistence type="predicted"/>
<evidence type="ECO:0000313" key="5">
    <source>
        <dbReference type="EMBL" id="GMU06277.1"/>
    </source>
</evidence>
<reference evidence="5 6" key="1">
    <citation type="journal article" date="2024" name="Arch. Microbiol.">
        <title>Corallococcus caeni sp. nov., a novel myxobacterium isolated from activated sludge.</title>
        <authorList>
            <person name="Tomita S."/>
            <person name="Nakai R."/>
            <person name="Kuroda K."/>
            <person name="Kurashita H."/>
            <person name="Hatamoto M."/>
            <person name="Yamaguchi T."/>
            <person name="Narihiro T."/>
        </authorList>
    </citation>
    <scope>NUCLEOTIDE SEQUENCE [LARGE SCALE GENOMIC DNA]</scope>
    <source>
        <strain evidence="5 6">NO1</strain>
    </source>
</reference>
<dbReference type="InterPro" id="IPR002110">
    <property type="entry name" value="Ankyrin_rpt"/>
</dbReference>
<organism evidence="5 6">
    <name type="scientific">Corallococcus caeni</name>
    <dbReference type="NCBI Taxonomy" id="3082388"/>
    <lineage>
        <taxon>Bacteria</taxon>
        <taxon>Pseudomonadati</taxon>
        <taxon>Myxococcota</taxon>
        <taxon>Myxococcia</taxon>
        <taxon>Myxococcales</taxon>
        <taxon>Cystobacterineae</taxon>
        <taxon>Myxococcaceae</taxon>
        <taxon>Corallococcus</taxon>
    </lineage>
</organism>
<comment type="caution">
    <text evidence="5">The sequence shown here is derived from an EMBL/GenBank/DDBJ whole genome shotgun (WGS) entry which is preliminary data.</text>
</comment>
<evidence type="ECO:0000256" key="3">
    <source>
        <dbReference type="PROSITE-ProRule" id="PRU00023"/>
    </source>
</evidence>
<sequence>MVRKLLLGSLGLVMLVCTVLTAAWMSLRAPATPTGRLLATSDAERYLLAAAREGETDIVEGLVKAGTPVEARDARGFSPLILAAYYGHTRTVQALLDAGADACAGDSRGNTALMGAAFKGYADVVKLLSAQPCAVDQTNRLGQTALMFAVLFGRTEVADHLRHQGASPALRDASGRSANDWARTQTPEVPVAPAAPHTSRSQGGDFPTAEVL</sequence>
<dbReference type="InterPro" id="IPR036770">
    <property type="entry name" value="Ankyrin_rpt-contain_sf"/>
</dbReference>
<dbReference type="SUPFAM" id="SSF48403">
    <property type="entry name" value="Ankyrin repeat"/>
    <property type="match status" value="1"/>
</dbReference>
<dbReference type="PANTHER" id="PTHR24171">
    <property type="entry name" value="ANKYRIN REPEAT DOMAIN-CONTAINING PROTEIN 39-RELATED"/>
    <property type="match status" value="1"/>
</dbReference>
<name>A0ABQ6QR14_9BACT</name>
<keyword evidence="1" id="KW-0677">Repeat</keyword>
<feature type="region of interest" description="Disordered" evidence="4">
    <location>
        <begin position="165"/>
        <end position="212"/>
    </location>
</feature>
<evidence type="ECO:0000313" key="6">
    <source>
        <dbReference type="Proteomes" id="UP001342631"/>
    </source>
</evidence>
<feature type="repeat" description="ANK" evidence="3">
    <location>
        <begin position="75"/>
        <end position="107"/>
    </location>
</feature>
<dbReference type="Pfam" id="PF12796">
    <property type="entry name" value="Ank_2"/>
    <property type="match status" value="1"/>
</dbReference>
<dbReference type="RefSeq" id="WP_338277072.1">
    <property type="nucleotide sequence ID" value="NZ_BTTX01000002.1"/>
</dbReference>
<dbReference type="PROSITE" id="PS50088">
    <property type="entry name" value="ANK_REPEAT"/>
    <property type="match status" value="2"/>
</dbReference>
<dbReference type="Gene3D" id="1.25.40.20">
    <property type="entry name" value="Ankyrin repeat-containing domain"/>
    <property type="match status" value="1"/>
</dbReference>
<evidence type="ECO:0000256" key="4">
    <source>
        <dbReference type="SAM" id="MobiDB-lite"/>
    </source>
</evidence>
<keyword evidence="6" id="KW-1185">Reference proteome</keyword>
<evidence type="ECO:0000256" key="1">
    <source>
        <dbReference type="ARBA" id="ARBA00022737"/>
    </source>
</evidence>
<dbReference type="SMART" id="SM00248">
    <property type="entry name" value="ANK"/>
    <property type="match status" value="4"/>
</dbReference>
<keyword evidence="2 3" id="KW-0040">ANK repeat</keyword>
<evidence type="ECO:0000256" key="2">
    <source>
        <dbReference type="ARBA" id="ARBA00023043"/>
    </source>
</evidence>
<dbReference type="EMBL" id="BTTX01000002">
    <property type="protein sequence ID" value="GMU06277.1"/>
    <property type="molecule type" value="Genomic_DNA"/>
</dbReference>
<protein>
    <submittedName>
        <fullName evidence="5">Ankyrin repeat domain-containing protein</fullName>
    </submittedName>
</protein>